<evidence type="ECO:0000313" key="4">
    <source>
        <dbReference type="EMBL" id="KAB1632289.1"/>
    </source>
</evidence>
<evidence type="ECO:0000256" key="2">
    <source>
        <dbReference type="ARBA" id="ARBA00023163"/>
    </source>
</evidence>
<name>A0A7C8FKH0_9MICO</name>
<gene>
    <name evidence="4" type="ORF">F8O02_04535</name>
</gene>
<evidence type="ECO:0000259" key="3">
    <source>
        <dbReference type="Pfam" id="PF13490"/>
    </source>
</evidence>
<dbReference type="RefSeq" id="WP_158036067.1">
    <property type="nucleotide sequence ID" value="NZ_BAAAZV010000017.1"/>
</dbReference>
<organism evidence="4 5">
    <name type="scientific">Pseudoclavibacter caeni</name>
    <dbReference type="NCBI Taxonomy" id="908846"/>
    <lineage>
        <taxon>Bacteria</taxon>
        <taxon>Bacillati</taxon>
        <taxon>Actinomycetota</taxon>
        <taxon>Actinomycetes</taxon>
        <taxon>Micrococcales</taxon>
        <taxon>Microbacteriaceae</taxon>
        <taxon>Pseudoclavibacter</taxon>
    </lineage>
</organism>
<keyword evidence="5" id="KW-1185">Reference proteome</keyword>
<dbReference type="Gene3D" id="1.10.10.1320">
    <property type="entry name" value="Anti-sigma factor, zinc-finger domain"/>
    <property type="match status" value="1"/>
</dbReference>
<feature type="domain" description="Putative zinc-finger" evidence="3">
    <location>
        <begin position="11"/>
        <end position="44"/>
    </location>
</feature>
<dbReference type="Pfam" id="PF13490">
    <property type="entry name" value="zf-HC2"/>
    <property type="match status" value="1"/>
</dbReference>
<dbReference type="InterPro" id="IPR027383">
    <property type="entry name" value="Znf_put"/>
</dbReference>
<accession>A0A7C8FKH0</accession>
<dbReference type="EMBL" id="WBKA01000003">
    <property type="protein sequence ID" value="KAB1632289.1"/>
    <property type="molecule type" value="Genomic_DNA"/>
</dbReference>
<keyword evidence="1" id="KW-0805">Transcription regulation</keyword>
<proteinExistence type="predicted"/>
<evidence type="ECO:0000313" key="5">
    <source>
        <dbReference type="Proteomes" id="UP000481339"/>
    </source>
</evidence>
<protein>
    <submittedName>
        <fullName evidence="4">Alpha-ketoglutarate decarboxylase</fullName>
    </submittedName>
</protein>
<reference evidence="4 5" key="1">
    <citation type="submission" date="2019-09" db="EMBL/GenBank/DDBJ databases">
        <title>Phylogeny of genus Pseudoclavibacter and closely related genus.</title>
        <authorList>
            <person name="Li Y."/>
        </authorList>
    </citation>
    <scope>NUCLEOTIDE SEQUENCE [LARGE SCALE GENOMIC DNA]</scope>
    <source>
        <strain evidence="4 5">JCM 16921</strain>
    </source>
</reference>
<dbReference type="OrthoDB" id="3267840at2"/>
<dbReference type="AlphaFoldDB" id="A0A7C8FKH0"/>
<keyword evidence="2" id="KW-0804">Transcription</keyword>
<dbReference type="Proteomes" id="UP000481339">
    <property type="component" value="Unassembled WGS sequence"/>
</dbReference>
<evidence type="ECO:0000256" key="1">
    <source>
        <dbReference type="ARBA" id="ARBA00023015"/>
    </source>
</evidence>
<dbReference type="InterPro" id="IPR041916">
    <property type="entry name" value="Anti_sigma_zinc_sf"/>
</dbReference>
<sequence>MDTSRQQDCGCGHVREVLEEYVHAELDSRERAALDAHLRSCPECTNAHRLSLTLTSVIVRGCREQAPIELRRRVIARIETMRDVP</sequence>
<comment type="caution">
    <text evidence="4">The sequence shown here is derived from an EMBL/GenBank/DDBJ whole genome shotgun (WGS) entry which is preliminary data.</text>
</comment>